<dbReference type="SUPFAM" id="SSF52833">
    <property type="entry name" value="Thioredoxin-like"/>
    <property type="match status" value="1"/>
</dbReference>
<dbReference type="GO" id="GO:0006749">
    <property type="term" value="P:glutathione metabolic process"/>
    <property type="evidence" value="ECO:0007669"/>
    <property type="project" value="TreeGrafter"/>
</dbReference>
<evidence type="ECO:0000256" key="3">
    <source>
        <dbReference type="ARBA" id="ARBA00007297"/>
    </source>
</evidence>
<dbReference type="InterPro" id="IPR004045">
    <property type="entry name" value="Glutathione_S-Trfase_N"/>
</dbReference>
<feature type="domain" description="GST C-terminal" evidence="10">
    <location>
        <begin position="100"/>
        <end position="221"/>
    </location>
</feature>
<dbReference type="PANTHER" id="PTHR11571:SF222">
    <property type="entry name" value="GLUTATHIONE TRANSFERASE"/>
    <property type="match status" value="1"/>
</dbReference>
<dbReference type="EC" id="2.5.1.18" evidence="5"/>
<dbReference type="EMBL" id="HBFX01040740">
    <property type="protein sequence ID" value="CAD8973533.1"/>
    <property type="molecule type" value="Transcribed_RNA"/>
</dbReference>
<comment type="similarity">
    <text evidence="3">Belongs to the GST superfamily. Pi family.</text>
</comment>
<evidence type="ECO:0000313" key="11">
    <source>
        <dbReference type="EMBL" id="CAD8759028.1"/>
    </source>
</evidence>
<dbReference type="PROSITE" id="PS50404">
    <property type="entry name" value="GST_NTER"/>
    <property type="match status" value="1"/>
</dbReference>
<dbReference type="SFLD" id="SFLDS00019">
    <property type="entry name" value="Glutathione_Transferase_(cytos"/>
    <property type="match status" value="1"/>
</dbReference>
<comment type="subunit">
    <text evidence="4">Homodimer.</text>
</comment>
<evidence type="ECO:0000259" key="9">
    <source>
        <dbReference type="PROSITE" id="PS50404"/>
    </source>
</evidence>
<protein>
    <recommendedName>
        <fullName evidence="5">glutathione transferase</fullName>
        <ecNumber evidence="5">2.5.1.18</ecNumber>
    </recommendedName>
    <alternativeName>
        <fullName evidence="7">GST class-pi</fullName>
    </alternativeName>
</protein>
<evidence type="ECO:0000256" key="6">
    <source>
        <dbReference type="ARBA" id="ARBA00022679"/>
    </source>
</evidence>
<comment type="catalytic activity">
    <reaction evidence="8">
        <text>RX + glutathione = an S-substituted glutathione + a halide anion + H(+)</text>
        <dbReference type="Rhea" id="RHEA:16437"/>
        <dbReference type="ChEBI" id="CHEBI:15378"/>
        <dbReference type="ChEBI" id="CHEBI:16042"/>
        <dbReference type="ChEBI" id="CHEBI:17792"/>
        <dbReference type="ChEBI" id="CHEBI:57925"/>
        <dbReference type="ChEBI" id="CHEBI:90779"/>
        <dbReference type="EC" id="2.5.1.18"/>
    </reaction>
</comment>
<dbReference type="GO" id="GO:0004364">
    <property type="term" value="F:glutathione transferase activity"/>
    <property type="evidence" value="ECO:0007669"/>
    <property type="project" value="UniProtKB-EC"/>
</dbReference>
<dbReference type="Pfam" id="PF14497">
    <property type="entry name" value="GST_C_3"/>
    <property type="match status" value="1"/>
</dbReference>
<dbReference type="InterPro" id="IPR036282">
    <property type="entry name" value="Glutathione-S-Trfase_C_sf"/>
</dbReference>
<dbReference type="Gene3D" id="1.20.1050.10">
    <property type="match status" value="1"/>
</dbReference>
<dbReference type="InterPro" id="IPR040079">
    <property type="entry name" value="Glutathione_S-Trfase"/>
</dbReference>
<evidence type="ECO:0000256" key="1">
    <source>
        <dbReference type="ARBA" id="ARBA00003701"/>
    </source>
</evidence>
<dbReference type="AlphaFoldDB" id="A0A6T8PN48"/>
<dbReference type="InterPro" id="IPR010987">
    <property type="entry name" value="Glutathione-S-Trfase_C-like"/>
</dbReference>
<sequence>MAEKRVIFGYWRTRALGQPIRVMLAYMGVPFEDRQYQVGDPPTFDKSVWNEAKIALEREGLAFPNLPYLIDTDGTAVSQTRAILRYLARSRPEHSLLGKTDEEQTRADVMVEAVMDLWREFFTMTYCSWIELDAKKHVFYEKTLPVHMARLEKQLQKFEWAAGPNLTYADFFVHEALYQMREFKAESLAPFPAASAFISRFAALPGVAAYAESEAYVPYPFHNRYSNFAEWQDGRPLPAATLGEGGAEGRPQLTGEKSYMRAVLYPA</sequence>
<dbReference type="PANTHER" id="PTHR11571">
    <property type="entry name" value="GLUTATHIONE S-TRANSFERASE"/>
    <property type="match status" value="1"/>
</dbReference>
<dbReference type="SFLD" id="SFLDG01205">
    <property type="entry name" value="AMPS.1"/>
    <property type="match status" value="1"/>
</dbReference>
<dbReference type="PROSITE" id="PS50405">
    <property type="entry name" value="GST_CTER"/>
    <property type="match status" value="1"/>
</dbReference>
<dbReference type="InterPro" id="IPR050213">
    <property type="entry name" value="GST_superfamily"/>
</dbReference>
<reference evidence="12" key="1">
    <citation type="submission" date="2021-01" db="EMBL/GenBank/DDBJ databases">
        <authorList>
            <person name="Corre E."/>
            <person name="Pelletier E."/>
            <person name="Niang G."/>
            <person name="Scheremetjew M."/>
            <person name="Finn R."/>
            <person name="Kale V."/>
            <person name="Holt S."/>
            <person name="Cochrane G."/>
            <person name="Meng A."/>
            <person name="Brown T."/>
            <person name="Cohen L."/>
        </authorList>
    </citation>
    <scope>NUCLEOTIDE SEQUENCE</scope>
    <source>
        <strain evidence="11">CCMP441</strain>
        <strain evidence="12">CCMP644</strain>
    </source>
</reference>
<evidence type="ECO:0000313" key="12">
    <source>
        <dbReference type="EMBL" id="CAD8973533.1"/>
    </source>
</evidence>
<dbReference type="Gene3D" id="3.40.30.10">
    <property type="entry name" value="Glutaredoxin"/>
    <property type="match status" value="1"/>
</dbReference>
<dbReference type="SFLD" id="SFLDG00363">
    <property type="entry name" value="AMPS_(cytGST):_Alpha-__Mu-__Pi"/>
    <property type="match status" value="1"/>
</dbReference>
<proteinExistence type="inferred from homology"/>
<comment type="similarity">
    <text evidence="2">Belongs to the GST superfamily. Mu family.</text>
</comment>
<evidence type="ECO:0000256" key="5">
    <source>
        <dbReference type="ARBA" id="ARBA00012452"/>
    </source>
</evidence>
<dbReference type="Pfam" id="PF02798">
    <property type="entry name" value="GST_N"/>
    <property type="match status" value="1"/>
</dbReference>
<evidence type="ECO:0000256" key="8">
    <source>
        <dbReference type="ARBA" id="ARBA00047960"/>
    </source>
</evidence>
<organism evidence="12">
    <name type="scientific">Hemiselmis andersenii</name>
    <name type="common">Cryptophyte alga</name>
    <dbReference type="NCBI Taxonomy" id="464988"/>
    <lineage>
        <taxon>Eukaryota</taxon>
        <taxon>Cryptophyceae</taxon>
        <taxon>Cryptomonadales</taxon>
        <taxon>Hemiselmidaceae</taxon>
        <taxon>Hemiselmis</taxon>
    </lineage>
</organism>
<dbReference type="InterPro" id="IPR004046">
    <property type="entry name" value="GST_C"/>
</dbReference>
<comment type="function">
    <text evidence="1">Conjugation of reduced glutathione to a wide number of exogenous and endogenous hydrophobic electrophiles.</text>
</comment>
<accession>A0A6T8PN48</accession>
<evidence type="ECO:0000259" key="10">
    <source>
        <dbReference type="PROSITE" id="PS50405"/>
    </source>
</evidence>
<dbReference type="SUPFAM" id="SSF47616">
    <property type="entry name" value="GST C-terminal domain-like"/>
    <property type="match status" value="1"/>
</dbReference>
<keyword evidence="6" id="KW-0808">Transferase</keyword>
<name>A0A6T8PN48_HEMAN</name>
<evidence type="ECO:0000256" key="2">
    <source>
        <dbReference type="ARBA" id="ARBA00005861"/>
    </source>
</evidence>
<dbReference type="EMBL" id="HBFK01042104">
    <property type="protein sequence ID" value="CAD8759028.1"/>
    <property type="molecule type" value="Transcribed_RNA"/>
</dbReference>
<dbReference type="FunFam" id="1.20.1050.10:FF:000020">
    <property type="entry name" value="Glutathione S-transferase P 1"/>
    <property type="match status" value="1"/>
</dbReference>
<dbReference type="InterPro" id="IPR036249">
    <property type="entry name" value="Thioredoxin-like_sf"/>
</dbReference>
<evidence type="ECO:0000256" key="4">
    <source>
        <dbReference type="ARBA" id="ARBA00011738"/>
    </source>
</evidence>
<gene>
    <name evidence="12" type="ORF">HAND00432_LOCUS24534</name>
    <name evidence="11" type="ORF">HAND1043_LOCUS25542</name>
</gene>
<feature type="domain" description="GST N-terminal" evidence="9">
    <location>
        <begin position="4"/>
        <end position="95"/>
    </location>
</feature>
<evidence type="ECO:0000256" key="7">
    <source>
        <dbReference type="ARBA" id="ARBA00032759"/>
    </source>
</evidence>